<keyword evidence="8" id="KW-0812">Transmembrane</keyword>
<dbReference type="EC" id="2.7.13.3" evidence="2"/>
<dbReference type="Proteomes" id="UP000727456">
    <property type="component" value="Unassembled WGS sequence"/>
</dbReference>
<evidence type="ECO:0000256" key="7">
    <source>
        <dbReference type="ARBA" id="ARBA00022840"/>
    </source>
</evidence>
<keyword evidence="5" id="KW-0547">Nucleotide-binding</keyword>
<reference evidence="10 11" key="1">
    <citation type="submission" date="2020-03" db="EMBL/GenBank/DDBJ databases">
        <title>Genomic Encyclopedia of Type Strains, Phase III (KMG-III): the genomes of soil and plant-associated and newly described type strains.</title>
        <authorList>
            <person name="Whitman W."/>
        </authorList>
    </citation>
    <scope>NUCLEOTIDE SEQUENCE [LARGE SCALE GENOMIC DNA]</scope>
    <source>
        <strain evidence="10 11">CECT 8804</strain>
    </source>
</reference>
<dbReference type="EMBL" id="JAAOZC010000002">
    <property type="protein sequence ID" value="NIJ07640.1"/>
    <property type="molecule type" value="Genomic_DNA"/>
</dbReference>
<feature type="transmembrane region" description="Helical" evidence="8">
    <location>
        <begin position="224"/>
        <end position="245"/>
    </location>
</feature>
<dbReference type="PANTHER" id="PTHR41523">
    <property type="entry name" value="TWO-COMPONENT SYSTEM SENSOR PROTEIN"/>
    <property type="match status" value="1"/>
</dbReference>
<keyword evidence="11" id="KW-1185">Reference proteome</keyword>
<keyword evidence="8" id="KW-0472">Membrane</keyword>
<protein>
    <recommendedName>
        <fullName evidence="2">histidine kinase</fullName>
        <ecNumber evidence="2">2.7.13.3</ecNumber>
    </recommendedName>
</protein>
<evidence type="ECO:0000256" key="1">
    <source>
        <dbReference type="ARBA" id="ARBA00000085"/>
    </source>
</evidence>
<keyword evidence="6 10" id="KW-0418">Kinase</keyword>
<gene>
    <name evidence="10" type="ORF">FHS31_001236</name>
</gene>
<evidence type="ECO:0000256" key="5">
    <source>
        <dbReference type="ARBA" id="ARBA00022741"/>
    </source>
</evidence>
<evidence type="ECO:0000313" key="10">
    <source>
        <dbReference type="EMBL" id="NIJ07640.1"/>
    </source>
</evidence>
<evidence type="ECO:0000259" key="9">
    <source>
        <dbReference type="Pfam" id="PF07568"/>
    </source>
</evidence>
<organism evidence="10 11">
    <name type="scientific">Sphingomonas vulcanisoli</name>
    <dbReference type="NCBI Taxonomy" id="1658060"/>
    <lineage>
        <taxon>Bacteria</taxon>
        <taxon>Pseudomonadati</taxon>
        <taxon>Pseudomonadota</taxon>
        <taxon>Alphaproteobacteria</taxon>
        <taxon>Sphingomonadales</taxon>
        <taxon>Sphingomonadaceae</taxon>
        <taxon>Sphingomonas</taxon>
    </lineage>
</organism>
<evidence type="ECO:0000256" key="4">
    <source>
        <dbReference type="ARBA" id="ARBA00022679"/>
    </source>
</evidence>
<dbReference type="PANTHER" id="PTHR41523:SF8">
    <property type="entry name" value="ETHYLENE RESPONSE SENSOR PROTEIN"/>
    <property type="match status" value="1"/>
</dbReference>
<evidence type="ECO:0000256" key="6">
    <source>
        <dbReference type="ARBA" id="ARBA00022777"/>
    </source>
</evidence>
<dbReference type="Gene3D" id="3.30.450.20">
    <property type="entry name" value="PAS domain"/>
    <property type="match status" value="1"/>
</dbReference>
<name>A0ABX0TSZ5_9SPHN</name>
<proteinExistence type="predicted"/>
<keyword evidence="7" id="KW-0067">ATP-binding</keyword>
<feature type="domain" description="Signal transduction histidine kinase subgroup 2 dimerisation and phosphoacceptor" evidence="9">
    <location>
        <begin position="316"/>
        <end position="389"/>
    </location>
</feature>
<dbReference type="InterPro" id="IPR011495">
    <property type="entry name" value="Sig_transdc_His_kin_sub2_dim/P"/>
</dbReference>
<evidence type="ECO:0000313" key="11">
    <source>
        <dbReference type="Proteomes" id="UP000727456"/>
    </source>
</evidence>
<sequence length="512" mass="54500">MMARFSTGTKMLFIMTAALMPLGLIALFASIQSAHAKQLQHEADAQLIATAEARQIDLLLVRVANVVRFAAGAANARPERCSDLIAEADRLIHVPSRIALFDRAGRLLCASPGFKARGLPAPRGNIGLDLLVLGDPGGVRFSVANAAGDYGVGELAAPVLRQAAGTDDQTQGLTLQQGDAKLLIAKARKRFPLDQRITVRAAIAGGQATLALVQISSTISAIEVLLILLPLLMWAAAAGIGWVVINELLLRPLKQLQRAVALASNAEGPFVLPKLQTPAVEIQSLGAAFERATDQLMHREEALEDGLRRQVLLTREVHHRVKNNLQVVASLINLHARGSRGDVAAAYATIQRRVDALAVVHRNHFAELEKNRGVALRSIISELTANLRATAPPTADGLSITLDIAPVHVSQDTAVPVAFLVTEIIELLIDYAPDALARIEAAPIGDAGAKTMLSITAAALAEPRVTGSAGHESFERVVSGLSRQLRAAMEFDPQIGRYAIAIPTVPNDDATR</sequence>
<keyword evidence="8" id="KW-1133">Transmembrane helix</keyword>
<keyword evidence="3" id="KW-0597">Phosphoprotein</keyword>
<dbReference type="GO" id="GO:0016301">
    <property type="term" value="F:kinase activity"/>
    <property type="evidence" value="ECO:0007669"/>
    <property type="project" value="UniProtKB-KW"/>
</dbReference>
<accession>A0ABX0TSZ5</accession>
<keyword evidence="4" id="KW-0808">Transferase</keyword>
<dbReference type="Pfam" id="PF07568">
    <property type="entry name" value="HisKA_2"/>
    <property type="match status" value="1"/>
</dbReference>
<comment type="catalytic activity">
    <reaction evidence="1">
        <text>ATP + protein L-histidine = ADP + protein N-phospho-L-histidine.</text>
        <dbReference type="EC" id="2.7.13.3"/>
    </reaction>
</comment>
<dbReference type="RefSeq" id="WP_167072485.1">
    <property type="nucleotide sequence ID" value="NZ_JAAOZC010000002.1"/>
</dbReference>
<comment type="caution">
    <text evidence="10">The sequence shown here is derived from an EMBL/GenBank/DDBJ whole genome shotgun (WGS) entry which is preliminary data.</text>
</comment>
<evidence type="ECO:0000256" key="3">
    <source>
        <dbReference type="ARBA" id="ARBA00022553"/>
    </source>
</evidence>
<evidence type="ECO:0000256" key="2">
    <source>
        <dbReference type="ARBA" id="ARBA00012438"/>
    </source>
</evidence>
<evidence type="ECO:0000256" key="8">
    <source>
        <dbReference type="SAM" id="Phobius"/>
    </source>
</evidence>